<dbReference type="PANTHER" id="PTHR33365">
    <property type="entry name" value="YALI0B05434P"/>
    <property type="match status" value="1"/>
</dbReference>
<dbReference type="AlphaFoldDB" id="A0A9P4QKD4"/>
<accession>A0A9P4QKD4</accession>
<dbReference type="EMBL" id="ML996341">
    <property type="protein sequence ID" value="KAF2727300.1"/>
    <property type="molecule type" value="Genomic_DNA"/>
</dbReference>
<dbReference type="Proteomes" id="UP000799444">
    <property type="component" value="Unassembled WGS sequence"/>
</dbReference>
<feature type="non-terminal residue" evidence="3">
    <location>
        <position position="196"/>
    </location>
</feature>
<feature type="non-terminal residue" evidence="3">
    <location>
        <position position="1"/>
    </location>
</feature>
<proteinExistence type="inferred from homology"/>
<feature type="signal peptide" evidence="2">
    <location>
        <begin position="1"/>
        <end position="17"/>
    </location>
</feature>
<name>A0A9P4QKD4_9PLEO</name>
<dbReference type="OrthoDB" id="3687641at2759"/>
<dbReference type="InterPro" id="IPR021765">
    <property type="entry name" value="UstYa-like"/>
</dbReference>
<comment type="caution">
    <text evidence="3">The sequence shown here is derived from an EMBL/GenBank/DDBJ whole genome shotgun (WGS) entry which is preliminary data.</text>
</comment>
<comment type="similarity">
    <text evidence="1">Belongs to the ustYa family.</text>
</comment>
<keyword evidence="4" id="KW-1185">Reference proteome</keyword>
<evidence type="ECO:0000256" key="1">
    <source>
        <dbReference type="ARBA" id="ARBA00035112"/>
    </source>
</evidence>
<evidence type="ECO:0000313" key="3">
    <source>
        <dbReference type="EMBL" id="KAF2727300.1"/>
    </source>
</evidence>
<dbReference type="GO" id="GO:0043386">
    <property type="term" value="P:mycotoxin biosynthetic process"/>
    <property type="evidence" value="ECO:0007669"/>
    <property type="project" value="InterPro"/>
</dbReference>
<dbReference type="Pfam" id="PF11807">
    <property type="entry name" value="UstYa"/>
    <property type="match status" value="1"/>
</dbReference>
<evidence type="ECO:0000313" key="4">
    <source>
        <dbReference type="Proteomes" id="UP000799444"/>
    </source>
</evidence>
<sequence length="196" mass="22576">LFITSITLFRLASTISSMRCLDVVEMPSPVHSILSDELTPMRIDGRFWEENEYKGPPSPERDAAWNALTNHGGGFFSISQETLQAANASEHSIELPDSIGGGYMASLEVTHQLHCVQLIREWSYRDYYRNKSIIFYDSDETLRIHLDHCIDNLRQKLMCDSDTGILTYVWIKNRSSPYADFGVQKKCRNYSQVQEW</sequence>
<keyword evidence="2" id="KW-0732">Signal</keyword>
<organism evidence="3 4">
    <name type="scientific">Polyplosphaeria fusca</name>
    <dbReference type="NCBI Taxonomy" id="682080"/>
    <lineage>
        <taxon>Eukaryota</taxon>
        <taxon>Fungi</taxon>
        <taxon>Dikarya</taxon>
        <taxon>Ascomycota</taxon>
        <taxon>Pezizomycotina</taxon>
        <taxon>Dothideomycetes</taxon>
        <taxon>Pleosporomycetidae</taxon>
        <taxon>Pleosporales</taxon>
        <taxon>Tetraplosphaeriaceae</taxon>
        <taxon>Polyplosphaeria</taxon>
    </lineage>
</organism>
<evidence type="ECO:0000256" key="2">
    <source>
        <dbReference type="SAM" id="SignalP"/>
    </source>
</evidence>
<gene>
    <name evidence="3" type="ORF">EJ04DRAFT_393047</name>
</gene>
<protein>
    <submittedName>
        <fullName evidence="3">Uncharacterized protein</fullName>
    </submittedName>
</protein>
<reference evidence="3" key="1">
    <citation type="journal article" date="2020" name="Stud. Mycol.">
        <title>101 Dothideomycetes genomes: a test case for predicting lifestyles and emergence of pathogens.</title>
        <authorList>
            <person name="Haridas S."/>
            <person name="Albert R."/>
            <person name="Binder M."/>
            <person name="Bloem J."/>
            <person name="Labutti K."/>
            <person name="Salamov A."/>
            <person name="Andreopoulos B."/>
            <person name="Baker S."/>
            <person name="Barry K."/>
            <person name="Bills G."/>
            <person name="Bluhm B."/>
            <person name="Cannon C."/>
            <person name="Castanera R."/>
            <person name="Culley D."/>
            <person name="Daum C."/>
            <person name="Ezra D."/>
            <person name="Gonzalez J."/>
            <person name="Henrissat B."/>
            <person name="Kuo A."/>
            <person name="Liang C."/>
            <person name="Lipzen A."/>
            <person name="Lutzoni F."/>
            <person name="Magnuson J."/>
            <person name="Mondo S."/>
            <person name="Nolan M."/>
            <person name="Ohm R."/>
            <person name="Pangilinan J."/>
            <person name="Park H.-J."/>
            <person name="Ramirez L."/>
            <person name="Alfaro M."/>
            <person name="Sun H."/>
            <person name="Tritt A."/>
            <person name="Yoshinaga Y."/>
            <person name="Zwiers L.-H."/>
            <person name="Turgeon B."/>
            <person name="Goodwin S."/>
            <person name="Spatafora J."/>
            <person name="Crous P."/>
            <person name="Grigoriev I."/>
        </authorList>
    </citation>
    <scope>NUCLEOTIDE SEQUENCE</scope>
    <source>
        <strain evidence="3">CBS 125425</strain>
    </source>
</reference>
<feature type="chain" id="PRO_5040254566" evidence="2">
    <location>
        <begin position="18"/>
        <end position="196"/>
    </location>
</feature>
<dbReference type="PANTHER" id="PTHR33365:SF12">
    <property type="entry name" value="TAT PATHWAY SIGNAL SEQUENCE"/>
    <property type="match status" value="1"/>
</dbReference>